<gene>
    <name evidence="2" type="ORF">CCAM_LOCUS40999</name>
</gene>
<sequence length="487" mass="55393">MTPTKVVEGSDAKIPKTFEEYSKEEAAAAQCNDKALNALFGAVDSSQYRIIANCTKARKAWKILETTHEGDERVKTAKYQILMTRFENLRMEDKESITEFHGRVRYLANEAERLGRPFEEDNLVLKVLRALPESYSVDAKAIRQAHDLKRMTLDQLMGNLETIELAMSEEQRKKKVENQTTFQVGDLDLEDEEWMLSTEEKAIEHQVDISKLHGDRTGLGYPKDELTKTPLDLFINRNDTREKADSLPVKAAQATVATPQKGSEQEEEDVALHPVTDLPQVFYLEYHKPQEEVGTTEVQKPGPAPTISKPSPDEPAQEHDEFIKILDEEPLVAVSEVPFQKESEVKKSKKKANHISVPQHRSKRKMKLEEDSNSKEPPQKKQPPPSSPMGSRTKVTLVLKSRKSPHTRFVSSKAKSFFSNVNKKFIIVQRRIDVEDFQLKTNLIPLLEQSKLLKSFTLQGSFVKSVICEFYCNLSESCANPTDPLFH</sequence>
<evidence type="ECO:0000256" key="1">
    <source>
        <dbReference type="SAM" id="MobiDB-lite"/>
    </source>
</evidence>
<evidence type="ECO:0000313" key="2">
    <source>
        <dbReference type="EMBL" id="VFQ99223.1"/>
    </source>
</evidence>
<organism evidence="2 3">
    <name type="scientific">Cuscuta campestris</name>
    <dbReference type="NCBI Taxonomy" id="132261"/>
    <lineage>
        <taxon>Eukaryota</taxon>
        <taxon>Viridiplantae</taxon>
        <taxon>Streptophyta</taxon>
        <taxon>Embryophyta</taxon>
        <taxon>Tracheophyta</taxon>
        <taxon>Spermatophyta</taxon>
        <taxon>Magnoliopsida</taxon>
        <taxon>eudicotyledons</taxon>
        <taxon>Gunneridae</taxon>
        <taxon>Pentapetalae</taxon>
        <taxon>asterids</taxon>
        <taxon>lamiids</taxon>
        <taxon>Solanales</taxon>
        <taxon>Convolvulaceae</taxon>
        <taxon>Cuscuteae</taxon>
        <taxon>Cuscuta</taxon>
        <taxon>Cuscuta subgen. Grammica</taxon>
        <taxon>Cuscuta sect. Cleistogrammica</taxon>
    </lineage>
</organism>
<dbReference type="AlphaFoldDB" id="A0A484NE83"/>
<feature type="region of interest" description="Disordered" evidence="1">
    <location>
        <begin position="292"/>
        <end position="318"/>
    </location>
</feature>
<dbReference type="Pfam" id="PF14223">
    <property type="entry name" value="Retrotran_gag_2"/>
    <property type="match status" value="1"/>
</dbReference>
<accession>A0A484NE83</accession>
<dbReference type="PANTHER" id="PTHR35317">
    <property type="entry name" value="OS04G0629600 PROTEIN"/>
    <property type="match status" value="1"/>
</dbReference>
<keyword evidence="3" id="KW-1185">Reference proteome</keyword>
<dbReference type="PANTHER" id="PTHR35317:SF35">
    <property type="entry name" value="DUF4219 DOMAIN-CONTAINING PROTEIN"/>
    <property type="match status" value="1"/>
</dbReference>
<dbReference type="EMBL" id="OOIL02006652">
    <property type="protein sequence ID" value="VFQ99223.1"/>
    <property type="molecule type" value="Genomic_DNA"/>
</dbReference>
<reference evidence="2 3" key="1">
    <citation type="submission" date="2018-04" db="EMBL/GenBank/DDBJ databases">
        <authorList>
            <person name="Vogel A."/>
        </authorList>
    </citation>
    <scope>NUCLEOTIDE SEQUENCE [LARGE SCALE GENOMIC DNA]</scope>
</reference>
<name>A0A484NE83_9ASTE</name>
<proteinExistence type="predicted"/>
<feature type="compositionally biased region" description="Basic and acidic residues" evidence="1">
    <location>
        <begin position="367"/>
        <end position="379"/>
    </location>
</feature>
<evidence type="ECO:0000313" key="3">
    <source>
        <dbReference type="Proteomes" id="UP000595140"/>
    </source>
</evidence>
<protein>
    <submittedName>
        <fullName evidence="2">Uncharacterized protein</fullName>
    </submittedName>
</protein>
<feature type="region of interest" description="Disordered" evidence="1">
    <location>
        <begin position="342"/>
        <end position="392"/>
    </location>
</feature>
<feature type="region of interest" description="Disordered" evidence="1">
    <location>
        <begin position="242"/>
        <end position="270"/>
    </location>
</feature>
<dbReference type="Proteomes" id="UP000595140">
    <property type="component" value="Unassembled WGS sequence"/>
</dbReference>